<dbReference type="EMBL" id="KC580662">
    <property type="protein sequence ID" value="AGL43624.1"/>
    <property type="molecule type" value="mRNA"/>
</dbReference>
<evidence type="ECO:0000313" key="3">
    <source>
        <dbReference type="Proteomes" id="UP001652625"/>
    </source>
</evidence>
<feature type="region of interest" description="Disordered" evidence="1">
    <location>
        <begin position="1"/>
        <end position="33"/>
    </location>
</feature>
<dbReference type="Proteomes" id="UP001652625">
    <property type="component" value="Chromosome 13"/>
</dbReference>
<organism evidence="2">
    <name type="scientific">Hydra vulgaris</name>
    <name type="common">Hydra</name>
    <name type="synonym">Hydra attenuata</name>
    <dbReference type="NCBI Taxonomy" id="6087"/>
    <lineage>
        <taxon>Eukaryota</taxon>
        <taxon>Metazoa</taxon>
        <taxon>Cnidaria</taxon>
        <taxon>Hydrozoa</taxon>
        <taxon>Hydroidolina</taxon>
        <taxon>Anthoathecata</taxon>
        <taxon>Aplanulata</taxon>
        <taxon>Hydridae</taxon>
        <taxon>Hydra</taxon>
    </lineage>
</organism>
<reference evidence="4" key="2">
    <citation type="submission" date="2025-05" db="UniProtKB">
        <authorList>
            <consortium name="RefSeq"/>
        </authorList>
    </citation>
    <scope>IDENTIFICATION</scope>
</reference>
<proteinExistence type="evidence at transcript level"/>
<reference evidence="2" key="1">
    <citation type="journal article" date="2013" name="Genetics">
        <title>Phylogenies of central element proteins reveal the dynamic evolutionary history of the mammalian synaptonemal complex: ancient and recent components.</title>
        <authorList>
            <person name="Fraune J."/>
            <person name="Brochier-Armanet C."/>
            <person name="Alsheimer M."/>
            <person name="Benavente R."/>
        </authorList>
    </citation>
    <scope>NUCLEOTIDE SEQUENCE</scope>
    <source>
        <strain evidence="2">AEP</strain>
        <tissue evidence="2">Whole animal</tissue>
    </source>
</reference>
<dbReference type="AlphaFoldDB" id="R4NDD8"/>
<gene>
    <name evidence="2" type="primary">Tex12</name>
    <name evidence="4" type="synonym">LOC101237438</name>
</gene>
<evidence type="ECO:0000313" key="4">
    <source>
        <dbReference type="RefSeq" id="XP_065671316.1"/>
    </source>
</evidence>
<dbReference type="RefSeq" id="XP_065671316.1">
    <property type="nucleotide sequence ID" value="XM_065815244.1"/>
</dbReference>
<name>R4NDD8_HYDVU</name>
<accession>R4NDD8</accession>
<dbReference type="OrthoDB" id="6155282at2759"/>
<sequence length="111" mass="12602">MNNTDNSVFLTPCPVSEASPKVSGREEENEEVVGENISDACKAIKEQSLNMLIKWSQTFSDSESFDNYYETRVDDLIKAANILEQALIEQKTMLKERLKRLSKVLVSDNEL</sequence>
<evidence type="ECO:0000313" key="2">
    <source>
        <dbReference type="EMBL" id="AGL43624.1"/>
    </source>
</evidence>
<protein>
    <submittedName>
        <fullName evidence="2">Testis-expressed sequence protein 12</fullName>
    </submittedName>
    <submittedName>
        <fullName evidence="4">Uncharacterized protein LOC101237438 isoform X2</fullName>
    </submittedName>
</protein>
<evidence type="ECO:0000256" key="1">
    <source>
        <dbReference type="SAM" id="MobiDB-lite"/>
    </source>
</evidence>
<keyword evidence="3" id="KW-1185">Reference proteome</keyword>